<proteinExistence type="predicted"/>
<dbReference type="PROSITE" id="PS51257">
    <property type="entry name" value="PROKAR_LIPOPROTEIN"/>
    <property type="match status" value="1"/>
</dbReference>
<evidence type="ECO:0000313" key="8">
    <source>
        <dbReference type="Proteomes" id="UP000239872"/>
    </source>
</evidence>
<evidence type="ECO:0008006" key="9">
    <source>
        <dbReference type="Google" id="ProtNLM"/>
    </source>
</evidence>
<protein>
    <recommendedName>
        <fullName evidence="9">Permease</fullName>
    </recommendedName>
</protein>
<name>A0A2S7T151_9BACT</name>
<feature type="transmembrane region" description="Helical" evidence="6">
    <location>
        <begin position="57"/>
        <end position="83"/>
    </location>
</feature>
<organism evidence="7 8">
    <name type="scientific">Flavipsychrobacter stenotrophus</name>
    <dbReference type="NCBI Taxonomy" id="2077091"/>
    <lineage>
        <taxon>Bacteria</taxon>
        <taxon>Pseudomonadati</taxon>
        <taxon>Bacteroidota</taxon>
        <taxon>Chitinophagia</taxon>
        <taxon>Chitinophagales</taxon>
        <taxon>Chitinophagaceae</taxon>
        <taxon>Flavipsychrobacter</taxon>
    </lineage>
</organism>
<dbReference type="EMBL" id="PPSL01000001">
    <property type="protein sequence ID" value="PQJ12658.1"/>
    <property type="molecule type" value="Genomic_DNA"/>
</dbReference>
<dbReference type="GO" id="GO:0015920">
    <property type="term" value="P:lipopolysaccharide transport"/>
    <property type="evidence" value="ECO:0007669"/>
    <property type="project" value="TreeGrafter"/>
</dbReference>
<feature type="transmembrane region" description="Helical" evidence="6">
    <location>
        <begin position="307"/>
        <end position="325"/>
    </location>
</feature>
<evidence type="ECO:0000256" key="5">
    <source>
        <dbReference type="ARBA" id="ARBA00023136"/>
    </source>
</evidence>
<dbReference type="PANTHER" id="PTHR33529">
    <property type="entry name" value="SLR0882 PROTEIN-RELATED"/>
    <property type="match status" value="1"/>
</dbReference>
<feature type="transmembrane region" description="Helical" evidence="6">
    <location>
        <begin position="12"/>
        <end position="33"/>
    </location>
</feature>
<keyword evidence="2" id="KW-1003">Cell membrane</keyword>
<feature type="transmembrane region" description="Helical" evidence="6">
    <location>
        <begin position="278"/>
        <end position="295"/>
    </location>
</feature>
<keyword evidence="3 6" id="KW-0812">Transmembrane</keyword>
<accession>A0A2S7T151</accession>
<gene>
    <name evidence="7" type="ORF">CJD36_002630</name>
</gene>
<evidence type="ECO:0000313" key="7">
    <source>
        <dbReference type="EMBL" id="PQJ12658.1"/>
    </source>
</evidence>
<evidence type="ECO:0000256" key="3">
    <source>
        <dbReference type="ARBA" id="ARBA00022692"/>
    </source>
</evidence>
<keyword evidence="5 6" id="KW-0472">Membrane</keyword>
<dbReference type="InterPro" id="IPR005495">
    <property type="entry name" value="LptG/LptF_permease"/>
</dbReference>
<feature type="transmembrane region" description="Helical" evidence="6">
    <location>
        <begin position="337"/>
        <end position="354"/>
    </location>
</feature>
<keyword evidence="4 6" id="KW-1133">Transmembrane helix</keyword>
<comment type="subcellular location">
    <subcellularLocation>
        <location evidence="1">Cell membrane</location>
        <topology evidence="1">Multi-pass membrane protein</topology>
    </subcellularLocation>
</comment>
<evidence type="ECO:0000256" key="4">
    <source>
        <dbReference type="ARBA" id="ARBA00022989"/>
    </source>
</evidence>
<evidence type="ECO:0000256" key="1">
    <source>
        <dbReference type="ARBA" id="ARBA00004651"/>
    </source>
</evidence>
<dbReference type="Pfam" id="PF03739">
    <property type="entry name" value="LptF_LptG"/>
    <property type="match status" value="1"/>
</dbReference>
<sequence length="359" mass="41254">MIKKLDWYIIQKFLTTFFFAIMILVVISCVIDYSEKVDNIVQKKAPFMVVLNYYKNFIPHITALLFHLFIFIATIFFTSKMAYKSEIIAILSSGVSFQRFLRPYLIGASFLCAISLAANHWIIPLANKQRVAFEDKYINDGNYAIPGENVHLAYAKDAYVYIKNFNFTSGKGNGFTAEKMKGTLLLEKMMADDVSYDSIKQTWHLHNIIVRRNDTLHETVTKLDDIYINYPFKPTDLNRNEALKEALTTPELIEYIKTESLRGRENLNMFYVEKDRRTSQPFAGLILTVIGACIASRKIRGGSGFHLALGISISAIYVMFMQLSTTFSTKASLDPLISVWIPNFIFAIIAYYLYRRQVK</sequence>
<dbReference type="GO" id="GO:0043190">
    <property type="term" value="C:ATP-binding cassette (ABC) transporter complex"/>
    <property type="evidence" value="ECO:0007669"/>
    <property type="project" value="TreeGrafter"/>
</dbReference>
<dbReference type="OrthoDB" id="9807977at2"/>
<dbReference type="Proteomes" id="UP000239872">
    <property type="component" value="Unassembled WGS sequence"/>
</dbReference>
<dbReference type="PANTHER" id="PTHR33529:SF8">
    <property type="entry name" value="PERMEASE, YJGP_YJGQ FAMILY"/>
    <property type="match status" value="1"/>
</dbReference>
<comment type="caution">
    <text evidence="7">The sequence shown here is derived from an EMBL/GenBank/DDBJ whole genome shotgun (WGS) entry which is preliminary data.</text>
</comment>
<evidence type="ECO:0000256" key="2">
    <source>
        <dbReference type="ARBA" id="ARBA00022475"/>
    </source>
</evidence>
<reference evidence="7 8" key="1">
    <citation type="submission" date="2018-01" db="EMBL/GenBank/DDBJ databases">
        <title>A novel member of the phylum Bacteroidetes isolated from glacier ice.</title>
        <authorList>
            <person name="Liu Q."/>
            <person name="Xin Y.-H."/>
        </authorList>
    </citation>
    <scope>NUCLEOTIDE SEQUENCE [LARGE SCALE GENOMIC DNA]</scope>
    <source>
        <strain evidence="7 8">RB1R16</strain>
    </source>
</reference>
<keyword evidence="8" id="KW-1185">Reference proteome</keyword>
<dbReference type="AlphaFoldDB" id="A0A2S7T151"/>
<dbReference type="RefSeq" id="WP_105037541.1">
    <property type="nucleotide sequence ID" value="NZ_PPSL01000001.1"/>
</dbReference>
<feature type="transmembrane region" description="Helical" evidence="6">
    <location>
        <begin position="104"/>
        <end position="123"/>
    </location>
</feature>
<evidence type="ECO:0000256" key="6">
    <source>
        <dbReference type="SAM" id="Phobius"/>
    </source>
</evidence>